<keyword evidence="4" id="KW-1185">Reference proteome</keyword>
<keyword evidence="2" id="KW-0812">Transmembrane</keyword>
<keyword evidence="2" id="KW-0472">Membrane</keyword>
<reference evidence="3" key="1">
    <citation type="submission" date="2018-11" db="EMBL/GenBank/DDBJ databases">
        <authorList>
            <consortium name="Pathogen Informatics"/>
        </authorList>
    </citation>
    <scope>NUCLEOTIDE SEQUENCE</scope>
</reference>
<evidence type="ECO:0000256" key="1">
    <source>
        <dbReference type="SAM" id="MobiDB-lite"/>
    </source>
</evidence>
<dbReference type="AlphaFoldDB" id="A0A3S5AK40"/>
<proteinExistence type="predicted"/>
<feature type="compositionally biased region" description="Polar residues" evidence="1">
    <location>
        <begin position="203"/>
        <end position="212"/>
    </location>
</feature>
<comment type="caution">
    <text evidence="3">The sequence shown here is derived from an EMBL/GenBank/DDBJ whole genome shotgun (WGS) entry which is preliminary data.</text>
</comment>
<keyword evidence="2" id="KW-1133">Transmembrane helix</keyword>
<name>A0A3S5AK40_9PLAT</name>
<evidence type="ECO:0000313" key="4">
    <source>
        <dbReference type="Proteomes" id="UP000784294"/>
    </source>
</evidence>
<dbReference type="OrthoDB" id="9991292at2759"/>
<evidence type="ECO:0000256" key="2">
    <source>
        <dbReference type="SAM" id="Phobius"/>
    </source>
</evidence>
<evidence type="ECO:0000313" key="3">
    <source>
        <dbReference type="EMBL" id="VEL38917.1"/>
    </source>
</evidence>
<dbReference type="EMBL" id="CAAALY010259461">
    <property type="protein sequence ID" value="VEL38917.1"/>
    <property type="molecule type" value="Genomic_DNA"/>
</dbReference>
<feature type="compositionally biased region" description="Polar residues" evidence="1">
    <location>
        <begin position="219"/>
        <end position="236"/>
    </location>
</feature>
<protein>
    <submittedName>
        <fullName evidence="3">Uncharacterized protein</fullName>
    </submittedName>
</protein>
<gene>
    <name evidence="3" type="ORF">PXEA_LOCUS32357</name>
</gene>
<feature type="transmembrane region" description="Helical" evidence="2">
    <location>
        <begin position="60"/>
        <end position="78"/>
    </location>
</feature>
<feature type="non-terminal residue" evidence="3">
    <location>
        <position position="1"/>
    </location>
</feature>
<accession>A0A3S5AK40</accession>
<feature type="region of interest" description="Disordered" evidence="1">
    <location>
        <begin position="201"/>
        <end position="242"/>
    </location>
</feature>
<sequence>APFQVQAVRSLPGACDSPWRAPLHVLRSGYTRPLQRILNPGLGQPTGATRCLRARHSVRFCALLHLSLLIGIFCRLFVHLQSELSSSRPTLAAPPTAASHRGCQASTTRLLSTSSRHEATVESAVHVSPLFARGCLANGSVIESDSTYARQTRKSTVWPTCPARNDRIQDGDCRRTQIEGERTTIRGESIMSLRAQPIVDSAESVSNTSSSHGIPAGGSRTNYQSLQQRETSASRNRCNHGDFKKPEIKTGNLFSPFFSLLPAVEAPDPDAICPPEHPLSCIECRSDKHRFCDDPFNATALKHRLVGTVECLGFCVKWIRRPLNAPGKL</sequence>
<dbReference type="Proteomes" id="UP000784294">
    <property type="component" value="Unassembled WGS sequence"/>
</dbReference>
<organism evidence="3 4">
    <name type="scientific">Protopolystoma xenopodis</name>
    <dbReference type="NCBI Taxonomy" id="117903"/>
    <lineage>
        <taxon>Eukaryota</taxon>
        <taxon>Metazoa</taxon>
        <taxon>Spiralia</taxon>
        <taxon>Lophotrochozoa</taxon>
        <taxon>Platyhelminthes</taxon>
        <taxon>Monogenea</taxon>
        <taxon>Polyopisthocotylea</taxon>
        <taxon>Polystomatidea</taxon>
        <taxon>Polystomatidae</taxon>
        <taxon>Protopolystoma</taxon>
    </lineage>
</organism>